<dbReference type="KEGG" id="yag:AABB28_07860"/>
<dbReference type="AlphaFoldDB" id="A0AAN0M4V8"/>
<keyword evidence="2" id="KW-1185">Reference proteome</keyword>
<dbReference type="RefSeq" id="WP_342071514.1">
    <property type="nucleotide sequence ID" value="NZ_CP151762.1"/>
</dbReference>
<proteinExistence type="predicted"/>
<accession>A0AAN0M4V8</accession>
<dbReference type="EMBL" id="CP151762">
    <property type="protein sequence ID" value="WZU65166.1"/>
    <property type="molecule type" value="Genomic_DNA"/>
</dbReference>
<evidence type="ECO:0000313" key="1">
    <source>
        <dbReference type="EMBL" id="WZU65166.1"/>
    </source>
</evidence>
<reference evidence="1 2" key="1">
    <citation type="submission" date="2024-04" db="EMBL/GenBank/DDBJ databases">
        <title>Phylogenomic analyses of a clade within the roseobacter group suggest taxonomic reassignments of species of the genera Aestuariivita, Citreicella, Loktanella, Nautella, Pelagibaca, Ruegeria, Thalassobius, Thiobacimonas and Tropicibacter, and the proposal o.</title>
        <authorList>
            <person name="Jeon C.O."/>
        </authorList>
    </citation>
    <scope>NUCLEOTIDE SEQUENCE [LARGE SCALE GENOMIC DNA]</scope>
    <source>
        <strain evidence="1 2">G8-12</strain>
    </source>
</reference>
<evidence type="ECO:0000313" key="2">
    <source>
        <dbReference type="Proteomes" id="UP001451782"/>
    </source>
</evidence>
<gene>
    <name evidence="1" type="ORF">AABB28_07860</name>
</gene>
<dbReference type="Proteomes" id="UP001451782">
    <property type="component" value="Chromosome"/>
</dbReference>
<name>A0AAN0M4V8_9RHOB</name>
<protein>
    <submittedName>
        <fullName evidence="1">Uncharacterized protein</fullName>
    </submittedName>
</protein>
<organism evidence="1 2">
    <name type="scientific">Yoonia algicola</name>
    <dbReference type="NCBI Taxonomy" id="3137368"/>
    <lineage>
        <taxon>Bacteria</taxon>
        <taxon>Pseudomonadati</taxon>
        <taxon>Pseudomonadota</taxon>
        <taxon>Alphaproteobacteria</taxon>
        <taxon>Rhodobacterales</taxon>
        <taxon>Paracoccaceae</taxon>
        <taxon>Yoonia</taxon>
    </lineage>
</organism>
<sequence>MEWLFCSVCKSRPIDRDLSTTTIKRIIKTAAQRAGFDPSDIAAVSGYFRFERSMFVGDYEQADTRQSVCGPA</sequence>